<dbReference type="RefSeq" id="WP_182978718.1">
    <property type="nucleotide sequence ID" value="NZ_BAABGB010000006.1"/>
</dbReference>
<keyword evidence="1" id="KW-0812">Transmembrane</keyword>
<proteinExistence type="predicted"/>
<accession>A0A7W4J075</accession>
<reference evidence="2 3" key="1">
    <citation type="submission" date="2020-04" db="EMBL/GenBank/DDBJ databases">
        <title>Description of novel Gluconacetobacter.</title>
        <authorList>
            <person name="Sombolestani A."/>
        </authorList>
    </citation>
    <scope>NUCLEOTIDE SEQUENCE [LARGE SCALE GENOMIC DNA]</scope>
    <source>
        <strain evidence="2 3">LMG 27724</strain>
    </source>
</reference>
<dbReference type="EMBL" id="JABEQE010000005">
    <property type="protein sequence ID" value="MBB2172103.1"/>
    <property type="molecule type" value="Genomic_DNA"/>
</dbReference>
<sequence>MRFPVLRFLVGGLFFQIVSERAYGAVLGIVRTLFRHKASPGEGGPFRVVVPDVKNSNNAGRERFMPEIEDHAPQTPLRDVFQLMGAILFVMGMILIGWRAAFFSGVWPA</sequence>
<protein>
    <submittedName>
        <fullName evidence="2">Uncharacterized protein</fullName>
    </submittedName>
</protein>
<organism evidence="2 3">
    <name type="scientific">Gluconacetobacter asukensis</name>
    <dbReference type="NCBI Taxonomy" id="1017181"/>
    <lineage>
        <taxon>Bacteria</taxon>
        <taxon>Pseudomonadati</taxon>
        <taxon>Pseudomonadota</taxon>
        <taxon>Alphaproteobacteria</taxon>
        <taxon>Acetobacterales</taxon>
        <taxon>Acetobacteraceae</taxon>
        <taxon>Gluconacetobacter</taxon>
    </lineage>
</organism>
<keyword evidence="1" id="KW-1133">Transmembrane helix</keyword>
<dbReference type="Proteomes" id="UP000577891">
    <property type="component" value="Unassembled WGS sequence"/>
</dbReference>
<gene>
    <name evidence="2" type="ORF">HLH35_08195</name>
</gene>
<feature type="transmembrane region" description="Helical" evidence="1">
    <location>
        <begin position="80"/>
        <end position="102"/>
    </location>
</feature>
<evidence type="ECO:0000313" key="2">
    <source>
        <dbReference type="EMBL" id="MBB2172103.1"/>
    </source>
</evidence>
<evidence type="ECO:0000313" key="3">
    <source>
        <dbReference type="Proteomes" id="UP000577891"/>
    </source>
</evidence>
<keyword evidence="1" id="KW-0472">Membrane</keyword>
<comment type="caution">
    <text evidence="2">The sequence shown here is derived from an EMBL/GenBank/DDBJ whole genome shotgun (WGS) entry which is preliminary data.</text>
</comment>
<evidence type="ECO:0000256" key="1">
    <source>
        <dbReference type="SAM" id="Phobius"/>
    </source>
</evidence>
<dbReference type="AlphaFoldDB" id="A0A7W4J075"/>
<keyword evidence="3" id="KW-1185">Reference proteome</keyword>
<name>A0A7W4J075_9PROT</name>